<name>A0A7Y4MPU9_MYXXA</name>
<evidence type="ECO:0000313" key="3">
    <source>
        <dbReference type="Proteomes" id="UP000533080"/>
    </source>
</evidence>
<dbReference type="CDD" id="cd10451">
    <property type="entry name" value="GIY-YIG_LuxR_like"/>
    <property type="match status" value="1"/>
</dbReference>
<dbReference type="EMBL" id="JABFNT010000001">
    <property type="protein sequence ID" value="NOJ76783.1"/>
    <property type="molecule type" value="Genomic_DNA"/>
</dbReference>
<dbReference type="Gene3D" id="3.40.1440.10">
    <property type="entry name" value="GIY-YIG endonuclease"/>
    <property type="match status" value="1"/>
</dbReference>
<dbReference type="InterPro" id="IPR035901">
    <property type="entry name" value="GIY-YIG_endonuc_sf"/>
</dbReference>
<feature type="region of interest" description="Disordered" evidence="1">
    <location>
        <begin position="177"/>
        <end position="206"/>
    </location>
</feature>
<dbReference type="SUPFAM" id="SSF82771">
    <property type="entry name" value="GIY-YIG endonuclease"/>
    <property type="match status" value="1"/>
</dbReference>
<evidence type="ECO:0000256" key="1">
    <source>
        <dbReference type="SAM" id="MobiDB-lite"/>
    </source>
</evidence>
<protein>
    <submittedName>
        <fullName evidence="2">GIY-YIG nuclease family protein</fullName>
    </submittedName>
</protein>
<comment type="caution">
    <text evidence="2">The sequence shown here is derived from an EMBL/GenBank/DDBJ whole genome shotgun (WGS) entry which is preliminary data.</text>
</comment>
<proteinExistence type="predicted"/>
<dbReference type="AlphaFoldDB" id="A0A7Y4MPU9"/>
<reference evidence="2 3" key="1">
    <citation type="submission" date="2020-05" db="EMBL/GenBank/DDBJ databases">
        <authorList>
            <person name="Whitworth D."/>
        </authorList>
    </citation>
    <scope>NUCLEOTIDE SEQUENCE [LARGE SCALE GENOMIC DNA]</scope>
    <source>
        <strain evidence="2 3">AM005</strain>
    </source>
</reference>
<sequence length="316" mass="34903">MRAGAKGLFMRTVVSLHECKVRASLLLKELASADASRAARAAERLRVLPGFAGLPLGEVLARKETVQRKHALTVIAREQGHATWGELKQVRELDFEHLLAPVGGSHLNRWFSSYAEAADSLRTQGGFLFPFREQFFVCEASLVEALGGDPADADWSLMGRDWMAPKDGAAQARLAQRFARHSPSHASTSPDTRSPMSADSRRSELKRAYRETPPPMGVYAVRCLANGKVLVGASANVQGMLNRIRFELSTGMDRLPTLLEDWKRYGAEQFTFEVLDVLKPSDEPVVAPEEELKVLEALWLDRLKPYGDAGYNVQGG</sequence>
<evidence type="ECO:0000313" key="2">
    <source>
        <dbReference type="EMBL" id="NOJ76783.1"/>
    </source>
</evidence>
<gene>
    <name evidence="2" type="ORF">HNV28_00145</name>
</gene>
<accession>A0A7Y4MPU9</accession>
<dbReference type="Proteomes" id="UP000533080">
    <property type="component" value="Unassembled WGS sequence"/>
</dbReference>
<feature type="compositionally biased region" description="Polar residues" evidence="1">
    <location>
        <begin position="184"/>
        <end position="197"/>
    </location>
</feature>
<organism evidence="2 3">
    <name type="scientific">Myxococcus xanthus</name>
    <dbReference type="NCBI Taxonomy" id="34"/>
    <lineage>
        <taxon>Bacteria</taxon>
        <taxon>Pseudomonadati</taxon>
        <taxon>Myxococcota</taxon>
        <taxon>Myxococcia</taxon>
        <taxon>Myxococcales</taxon>
        <taxon>Cystobacterineae</taxon>
        <taxon>Myxococcaceae</taxon>
        <taxon>Myxococcus</taxon>
    </lineage>
</organism>